<reference evidence="1" key="1">
    <citation type="submission" date="2014-05" db="EMBL/GenBank/DDBJ databases">
        <authorList>
            <person name="Chronopoulou M."/>
        </authorList>
    </citation>
    <scope>NUCLEOTIDE SEQUENCE</scope>
    <source>
        <tissue evidence="1">Whole organism</tissue>
    </source>
</reference>
<protein>
    <submittedName>
        <fullName evidence="1">Uncharacterized protein</fullName>
    </submittedName>
</protein>
<accession>A0A0K2TRJ7</accession>
<dbReference type="AlphaFoldDB" id="A0A0K2TRJ7"/>
<dbReference type="EMBL" id="HACA01011313">
    <property type="protein sequence ID" value="CDW28674.1"/>
    <property type="molecule type" value="Transcribed_RNA"/>
</dbReference>
<name>A0A0K2TRJ7_LEPSM</name>
<organism evidence="1">
    <name type="scientific">Lepeophtheirus salmonis</name>
    <name type="common">Salmon louse</name>
    <name type="synonym">Caligus salmonis</name>
    <dbReference type="NCBI Taxonomy" id="72036"/>
    <lineage>
        <taxon>Eukaryota</taxon>
        <taxon>Metazoa</taxon>
        <taxon>Ecdysozoa</taxon>
        <taxon>Arthropoda</taxon>
        <taxon>Crustacea</taxon>
        <taxon>Multicrustacea</taxon>
        <taxon>Hexanauplia</taxon>
        <taxon>Copepoda</taxon>
        <taxon>Siphonostomatoida</taxon>
        <taxon>Caligidae</taxon>
        <taxon>Lepeophtheirus</taxon>
    </lineage>
</organism>
<evidence type="ECO:0000313" key="1">
    <source>
        <dbReference type="EMBL" id="CDW28674.1"/>
    </source>
</evidence>
<sequence>MDDCSSFQWKENISTSEEIIMAKIMKCDFILRSITTFLGL</sequence>
<proteinExistence type="predicted"/>